<reference evidence="1 3" key="2">
    <citation type="submission" date="2015-10" db="EMBL/GenBank/DDBJ databases">
        <title>Comparative genomics and high-throughput reverse genetic screens identify a new phytobacterial MAMP and an Arabidopsis receptor required for immune elicitation.</title>
        <authorList>
            <person name="Mott G.A."/>
            <person name="Thakur S."/>
            <person name="Wang P.W."/>
            <person name="Desveaux D."/>
            <person name="Guttman D.S."/>
        </authorList>
    </citation>
    <scope>NUCLEOTIDE SEQUENCE [LARGE SCALE GENOMIC DNA]</scope>
    <source>
        <strain evidence="1 3">BR1</strain>
    </source>
</reference>
<reference evidence="2 4" key="3">
    <citation type="submission" date="2018-08" db="EMBL/GenBank/DDBJ databases">
        <title>Recombination of ecologically and evolutionarily significant loci maintains genetic cohesion in the Pseudomonas syringae species complex.</title>
        <authorList>
            <person name="Dillon M."/>
            <person name="Thakur S."/>
            <person name="Almeida R.N.D."/>
            <person name="Weir B.S."/>
            <person name="Guttman D.S."/>
        </authorList>
    </citation>
    <scope>NUCLEOTIDE SEQUENCE [LARGE SCALE GENOMIC DNA]</scope>
    <source>
        <strain evidence="2 4">ICMP 4182</strain>
    </source>
</reference>
<dbReference type="RefSeq" id="WP_004664288.1">
    <property type="nucleotide sequence ID" value="NZ_LGLL01000080.1"/>
</dbReference>
<proteinExistence type="predicted"/>
<protein>
    <submittedName>
        <fullName evidence="2">Uncharacterized protein</fullName>
    </submittedName>
</protein>
<accession>A0A0N8RLN8</accession>
<comment type="caution">
    <text evidence="2">The sequence shown here is derived from an EMBL/GenBank/DDBJ whole genome shotgun (WGS) entry which is preliminary data.</text>
</comment>
<dbReference type="AlphaFoldDB" id="A0A0N8RLN8"/>
<organism evidence="2 4">
    <name type="scientific">Pseudomonas savastanoi pv. glycinea</name>
    <name type="common">Pseudomonas syringae pv. glycinea</name>
    <dbReference type="NCBI Taxonomy" id="318"/>
    <lineage>
        <taxon>Bacteria</taxon>
        <taxon>Pseudomonadati</taxon>
        <taxon>Pseudomonadota</taxon>
        <taxon>Gammaproteobacteria</taxon>
        <taxon>Pseudomonadales</taxon>
        <taxon>Pseudomonadaceae</taxon>
        <taxon>Pseudomonas</taxon>
    </lineage>
</organism>
<dbReference type="EMBL" id="LGLO01000089">
    <property type="protein sequence ID" value="KPC40417.1"/>
    <property type="molecule type" value="Genomic_DNA"/>
</dbReference>
<sequence length="258" mass="28558">MTTNAKNPLADFNLLVQAHALKNTHSQRGIADELKISRQHVGRLLKIPCPVQAGVFTDIAQDLEPTLSRVLGVQRITELAVRPQGVKFREYKHILGEVFGFVRSDDFNGLELNMQETDHRSLKHSVRRLAHGTGQQALFVPDWMDTTQPVECNQAMLIAAQKAYEAIEAAVFAFCNEYPGTQFKSAMREITALAVPGMTPEPIINRCKRNAATARALGHSVLYGANGPSPLKQASRRASQDEWPAYGPDDVELNKLCV</sequence>
<evidence type="ECO:0000313" key="3">
    <source>
        <dbReference type="Proteomes" id="UP000037836"/>
    </source>
</evidence>
<gene>
    <name evidence="1" type="ORF">AC496_4976</name>
    <name evidence="2" type="ORF">ALQ11_00801</name>
</gene>
<dbReference type="Proteomes" id="UP000037836">
    <property type="component" value="Unassembled WGS sequence"/>
</dbReference>
<name>A0A0N8RLN8_PSESG</name>
<evidence type="ECO:0000313" key="4">
    <source>
        <dbReference type="Proteomes" id="UP000272471"/>
    </source>
</evidence>
<evidence type="ECO:0000313" key="1">
    <source>
        <dbReference type="EMBL" id="KPC40417.1"/>
    </source>
</evidence>
<keyword evidence="3" id="KW-1185">Reference proteome</keyword>
<dbReference type="Proteomes" id="UP000272471">
    <property type="component" value="Unassembled WGS sequence"/>
</dbReference>
<reference evidence="1" key="1">
    <citation type="submission" date="2015-07" db="EMBL/GenBank/DDBJ databases">
        <authorList>
            <person name="O'Brien H.E."/>
            <person name="Thakur S."/>
            <person name="Gong Y."/>
            <person name="Wang P.W."/>
            <person name="Guttman D.S."/>
        </authorList>
    </citation>
    <scope>NUCLEOTIDE SEQUENCE</scope>
    <source>
        <strain evidence="1">BR1</strain>
    </source>
</reference>
<evidence type="ECO:0000313" key="2">
    <source>
        <dbReference type="EMBL" id="RMQ09457.1"/>
    </source>
</evidence>
<dbReference type="EMBL" id="RBQX01000300">
    <property type="protein sequence ID" value="RMQ09457.1"/>
    <property type="molecule type" value="Genomic_DNA"/>
</dbReference>